<dbReference type="Pfam" id="PF07969">
    <property type="entry name" value="Amidohydro_3"/>
    <property type="match status" value="1"/>
</dbReference>
<evidence type="ECO:0000313" key="2">
    <source>
        <dbReference type="EMBL" id="MFC4352074.1"/>
    </source>
</evidence>
<reference evidence="3" key="1">
    <citation type="journal article" date="2019" name="Int. J. Syst. Evol. Microbiol.">
        <title>The Global Catalogue of Microorganisms (GCM) 10K type strain sequencing project: providing services to taxonomists for standard genome sequencing and annotation.</title>
        <authorList>
            <consortium name="The Broad Institute Genomics Platform"/>
            <consortium name="The Broad Institute Genome Sequencing Center for Infectious Disease"/>
            <person name="Wu L."/>
            <person name="Ma J."/>
        </authorList>
    </citation>
    <scope>NUCLEOTIDE SEQUENCE [LARGE SCALE GENOMIC DNA]</scope>
    <source>
        <strain evidence="3">CECT 8472</strain>
    </source>
</reference>
<dbReference type="InterPro" id="IPR051781">
    <property type="entry name" value="Metallo-dep_Hydrolase"/>
</dbReference>
<evidence type="ECO:0000259" key="1">
    <source>
        <dbReference type="Pfam" id="PF07969"/>
    </source>
</evidence>
<dbReference type="NCBIfam" id="TIGR02318">
    <property type="entry name" value="phosphono_phnM"/>
    <property type="match status" value="1"/>
</dbReference>
<dbReference type="CDD" id="cd01306">
    <property type="entry name" value="PhnM"/>
    <property type="match status" value="1"/>
</dbReference>
<dbReference type="NCBIfam" id="NF011987">
    <property type="entry name" value="PRK15446.2-3"/>
    <property type="match status" value="1"/>
</dbReference>
<dbReference type="PIRSF" id="PIRSF038971">
    <property type="entry name" value="PhnM"/>
    <property type="match status" value="1"/>
</dbReference>
<dbReference type="EMBL" id="JBHSCW010000005">
    <property type="protein sequence ID" value="MFC4352074.1"/>
    <property type="molecule type" value="Genomic_DNA"/>
</dbReference>
<dbReference type="InterPro" id="IPR012696">
    <property type="entry name" value="PhnM"/>
</dbReference>
<keyword evidence="2" id="KW-0378">Hydrolase</keyword>
<gene>
    <name evidence="2" type="ORF">ACFOW6_11025</name>
</gene>
<dbReference type="RefSeq" id="WP_382422425.1">
    <property type="nucleotide sequence ID" value="NZ_JBHSCW010000005.1"/>
</dbReference>
<name>A0ABV8UM24_9PROT</name>
<dbReference type="PANTHER" id="PTHR43135">
    <property type="entry name" value="ALPHA-D-RIBOSE 1-METHYLPHOSPHONATE 5-TRIPHOSPHATE DIPHOSPHATASE"/>
    <property type="match status" value="1"/>
</dbReference>
<dbReference type="SUPFAM" id="SSF51338">
    <property type="entry name" value="Composite domain of metallo-dependent hydrolases"/>
    <property type="match status" value="1"/>
</dbReference>
<organism evidence="2 3">
    <name type="scientific">Fodinicurvata halophila</name>
    <dbReference type="NCBI Taxonomy" id="1419723"/>
    <lineage>
        <taxon>Bacteria</taxon>
        <taxon>Pseudomonadati</taxon>
        <taxon>Pseudomonadota</taxon>
        <taxon>Alphaproteobacteria</taxon>
        <taxon>Rhodospirillales</taxon>
        <taxon>Rhodovibrionaceae</taxon>
        <taxon>Fodinicurvata</taxon>
    </lineage>
</organism>
<feature type="domain" description="Amidohydrolase 3" evidence="1">
    <location>
        <begin position="215"/>
        <end position="359"/>
    </location>
</feature>
<dbReference type="NCBIfam" id="NF011983">
    <property type="entry name" value="PRK15446.1-4"/>
    <property type="match status" value="1"/>
</dbReference>
<dbReference type="InterPro" id="IPR011059">
    <property type="entry name" value="Metal-dep_hydrolase_composite"/>
</dbReference>
<dbReference type="Proteomes" id="UP001595799">
    <property type="component" value="Unassembled WGS sequence"/>
</dbReference>
<sequence length="380" mass="41405">MNETILTNARIVTEDEVFEGSLSLRDGRIAALDHGPSRAPGAEDLEGDYLIPGLVELHTDSLEKHMVPRPGTRWPTLPAIAAHDAQITASGITTVFDAIALGDVKEDSQRLELLQDTLSGLEAAPRHGLFKADHYLHLRCEVSYPGLIEMTEHSFEHAMLRLVSVMDHTPGQRQFVRLDKYAEYYQGKYGLSDTELQDFIARRKADQERHSARNRRHVVALARARGIPLASHDDATGAHVDEAARDGMVIAEFPTTRDAAETSRKAGLSVMMGGPNLVRGGSHSGNVSARDLADDGMLDIISSDYVPSSLLQGAFMLSDGDSALSLPEAVAKVSVIPARRVGLDDRGAIAPAKRADLVRVQVRHGLQRPLAVWREGQRVG</sequence>
<dbReference type="NCBIfam" id="NF011981">
    <property type="entry name" value="PRK15446.1-2"/>
    <property type="match status" value="1"/>
</dbReference>
<evidence type="ECO:0000313" key="3">
    <source>
        <dbReference type="Proteomes" id="UP001595799"/>
    </source>
</evidence>
<dbReference type="PANTHER" id="PTHR43135:SF3">
    <property type="entry name" value="ALPHA-D-RIBOSE 1-METHYLPHOSPHONATE 5-TRIPHOSPHATE DIPHOSPHATASE"/>
    <property type="match status" value="1"/>
</dbReference>
<dbReference type="NCBIfam" id="NF011990">
    <property type="entry name" value="PRK15446.2-6"/>
    <property type="match status" value="1"/>
</dbReference>
<keyword evidence="3" id="KW-1185">Reference proteome</keyword>
<dbReference type="InterPro" id="IPR013108">
    <property type="entry name" value="Amidohydro_3"/>
</dbReference>
<dbReference type="GO" id="GO:0016787">
    <property type="term" value="F:hydrolase activity"/>
    <property type="evidence" value="ECO:0007669"/>
    <property type="project" value="UniProtKB-KW"/>
</dbReference>
<dbReference type="InterPro" id="IPR032466">
    <property type="entry name" value="Metal_Hydrolase"/>
</dbReference>
<dbReference type="Gene3D" id="2.30.40.10">
    <property type="entry name" value="Urease, subunit C, domain 1"/>
    <property type="match status" value="1"/>
</dbReference>
<dbReference type="SUPFAM" id="SSF51556">
    <property type="entry name" value="Metallo-dependent hydrolases"/>
    <property type="match status" value="1"/>
</dbReference>
<dbReference type="NCBIfam" id="NF011984">
    <property type="entry name" value="PRK15446.1-5"/>
    <property type="match status" value="1"/>
</dbReference>
<comment type="caution">
    <text evidence="2">The sequence shown here is derived from an EMBL/GenBank/DDBJ whole genome shotgun (WGS) entry which is preliminary data.</text>
</comment>
<dbReference type="EC" id="3.6.1.63" evidence="2"/>
<accession>A0ABV8UM24</accession>
<protein>
    <submittedName>
        <fullName evidence="2">Alpha-D-ribose 1-methylphosphonate 5-triphosphate diphosphatase</fullName>
        <ecNumber evidence="2">3.6.1.63</ecNumber>
    </submittedName>
</protein>
<proteinExistence type="predicted"/>
<dbReference type="Gene3D" id="3.20.20.140">
    <property type="entry name" value="Metal-dependent hydrolases"/>
    <property type="match status" value="2"/>
</dbReference>